<name>A0AAW3U4W9_XANEU</name>
<organism evidence="1 2">
    <name type="scientific">Xanthomonas euvesicatoria</name>
    <dbReference type="NCBI Taxonomy" id="456327"/>
    <lineage>
        <taxon>Bacteria</taxon>
        <taxon>Pseudomonadati</taxon>
        <taxon>Pseudomonadota</taxon>
        <taxon>Gammaproteobacteria</taxon>
        <taxon>Lysobacterales</taxon>
        <taxon>Lysobacteraceae</taxon>
        <taxon>Xanthomonas</taxon>
    </lineage>
</organism>
<gene>
    <name evidence="1" type="ORF">FHY32_002556</name>
</gene>
<evidence type="ECO:0000313" key="1">
    <source>
        <dbReference type="EMBL" id="MBB4724193.1"/>
    </source>
</evidence>
<protein>
    <submittedName>
        <fullName evidence="1">Uncharacterized protein</fullName>
    </submittedName>
</protein>
<comment type="caution">
    <text evidence="1">The sequence shown here is derived from an EMBL/GenBank/DDBJ whole genome shotgun (WGS) entry which is preliminary data.</text>
</comment>
<dbReference type="AlphaFoldDB" id="A0AAW3U4W9"/>
<accession>A0AAW3U4W9</accession>
<reference evidence="1 2" key="1">
    <citation type="submission" date="2020-08" db="EMBL/GenBank/DDBJ databases">
        <title>Studying the diversity of plant-associated saprophytic bacteria and their role in host health and plant-pathogen interactions.</title>
        <authorList>
            <person name="Potnis N."/>
        </authorList>
    </citation>
    <scope>NUCLEOTIDE SEQUENCE [LARGE SCALE GENOMIC DNA]</scope>
    <source>
        <strain evidence="1 2">CFBP 7922</strain>
    </source>
</reference>
<evidence type="ECO:0000313" key="2">
    <source>
        <dbReference type="Proteomes" id="UP000576603"/>
    </source>
</evidence>
<proteinExistence type="predicted"/>
<dbReference type="Proteomes" id="UP000576603">
    <property type="component" value="Unassembled WGS sequence"/>
</dbReference>
<sequence>MRALEESVEQKLSIATSTIRQVPNCSHMNMAIINEQITLQCSIAVPGPAHRREAGGAMSDFATGMTSSYNGRPAVAA</sequence>
<dbReference type="EMBL" id="JACHNL010000005">
    <property type="protein sequence ID" value="MBB4724193.1"/>
    <property type="molecule type" value="Genomic_DNA"/>
</dbReference>